<name>A0A913WXE2_EXADI</name>
<evidence type="ECO:0000313" key="1">
    <source>
        <dbReference type="EnsemblMetazoa" id="XP_020895554.2"/>
    </source>
</evidence>
<evidence type="ECO:0000313" key="2">
    <source>
        <dbReference type="Proteomes" id="UP000887567"/>
    </source>
</evidence>
<proteinExistence type="predicted"/>
<accession>A0A913WXE2</accession>
<dbReference type="GeneID" id="110234518"/>
<dbReference type="Proteomes" id="UP000887567">
    <property type="component" value="Unplaced"/>
</dbReference>
<sequence>MAIAVLHQSNGAPCQASSLTANSQQQLKNCYKNLKNQAKILKHKSNTAAHNLKQTFSVNTNTACINIGTIQTIVQTGMNITNTNKLTDLKTLKFHKAVLSKYNSVLKSNALKVQNSPPLIKGVLRDIQAVVRMIDLAILNMQPTGACQVPNVPIPAASSALHSLVCRTIDLDAFARVITIKYAQLYNAA</sequence>
<dbReference type="KEGG" id="epa:110234518"/>
<keyword evidence="2" id="KW-1185">Reference proteome</keyword>
<dbReference type="EnsemblMetazoa" id="XM_021039895.2">
    <property type="protein sequence ID" value="XP_020895554.2"/>
    <property type="gene ID" value="LOC110234518"/>
</dbReference>
<reference evidence="1" key="1">
    <citation type="submission" date="2022-11" db="UniProtKB">
        <authorList>
            <consortium name="EnsemblMetazoa"/>
        </authorList>
    </citation>
    <scope>IDENTIFICATION</scope>
</reference>
<organism evidence="1 2">
    <name type="scientific">Exaiptasia diaphana</name>
    <name type="common">Tropical sea anemone</name>
    <name type="synonym">Aiptasia pulchella</name>
    <dbReference type="NCBI Taxonomy" id="2652724"/>
    <lineage>
        <taxon>Eukaryota</taxon>
        <taxon>Metazoa</taxon>
        <taxon>Cnidaria</taxon>
        <taxon>Anthozoa</taxon>
        <taxon>Hexacorallia</taxon>
        <taxon>Actiniaria</taxon>
        <taxon>Aiptasiidae</taxon>
        <taxon>Exaiptasia</taxon>
    </lineage>
</organism>
<dbReference type="RefSeq" id="XP_020895554.2">
    <property type="nucleotide sequence ID" value="XM_021039895.2"/>
</dbReference>
<protein>
    <submittedName>
        <fullName evidence="1">Uncharacterized protein</fullName>
    </submittedName>
</protein>
<dbReference type="AlphaFoldDB" id="A0A913WXE2"/>